<name>A0ABY7GYX7_9BACT</name>
<feature type="compositionally biased region" description="Low complexity" evidence="1">
    <location>
        <begin position="29"/>
        <end position="41"/>
    </location>
</feature>
<dbReference type="RefSeq" id="WP_269034553.1">
    <property type="nucleotide sequence ID" value="NZ_CP114040.1"/>
</dbReference>
<dbReference type="InterPro" id="IPR051057">
    <property type="entry name" value="PI-PLC_domain"/>
</dbReference>
<dbReference type="Gene3D" id="3.20.20.190">
    <property type="entry name" value="Phosphatidylinositol (PI) phosphodiesterase"/>
    <property type="match status" value="1"/>
</dbReference>
<dbReference type="PANTHER" id="PTHR13593:SF140">
    <property type="entry name" value="PLC-LIKE PHOSPHODIESTERASE"/>
    <property type="match status" value="1"/>
</dbReference>
<dbReference type="EMBL" id="CP114040">
    <property type="protein sequence ID" value="WAS92204.1"/>
    <property type="molecule type" value="Genomic_DNA"/>
</dbReference>
<feature type="signal peptide" evidence="2">
    <location>
        <begin position="1"/>
        <end position="22"/>
    </location>
</feature>
<feature type="compositionally biased region" description="Low complexity" evidence="1">
    <location>
        <begin position="49"/>
        <end position="80"/>
    </location>
</feature>
<feature type="chain" id="PRO_5045701227" evidence="2">
    <location>
        <begin position="23"/>
        <end position="343"/>
    </location>
</feature>
<dbReference type="SUPFAM" id="SSF51695">
    <property type="entry name" value="PLC-like phosphodiesterases"/>
    <property type="match status" value="1"/>
</dbReference>
<feature type="region of interest" description="Disordered" evidence="1">
    <location>
        <begin position="20"/>
        <end position="82"/>
    </location>
</feature>
<evidence type="ECO:0000313" key="4">
    <source>
        <dbReference type="Proteomes" id="UP001164459"/>
    </source>
</evidence>
<gene>
    <name evidence="3" type="ORF">O0S08_38980</name>
</gene>
<keyword evidence="4" id="KW-1185">Reference proteome</keyword>
<dbReference type="PROSITE" id="PS51257">
    <property type="entry name" value="PROKAR_LIPOPROTEIN"/>
    <property type="match status" value="1"/>
</dbReference>
<reference evidence="3" key="1">
    <citation type="submission" date="2022-11" db="EMBL/GenBank/DDBJ databases">
        <title>Minimal conservation of predation-associated metabolite biosynthetic gene clusters underscores biosynthetic potential of Myxococcota including descriptions for ten novel species: Archangium lansinium sp. nov., Myxococcus landrumus sp. nov., Nannocystis bai.</title>
        <authorList>
            <person name="Ahearne A."/>
            <person name="Stevens C."/>
            <person name="Dowd S."/>
        </authorList>
    </citation>
    <scope>NUCLEOTIDE SEQUENCE</scope>
    <source>
        <strain evidence="3">Fl3</strain>
    </source>
</reference>
<sequence length="343" mass="36324">MSPRSPLVVLLLVACTGEPATSASETDAGESPTATSSTSGSSGEGATGSTGDVTTTTGTGGSPTEVTTEVTGETTAASTGEDPALACNGHVALCSRRYDEVAYPCTHNSYSSQDAGFTQLVANQRRTVAVQLADGVRALMLDVHLDEGATALCHGSCTYGKTPHVEVLADIAAFLADNPREVVTILYEDSASVEAIAADYAALDLEDRVFVYGGGEFPTLEAMIAADTRLVVTAEQGGPPPAWYHHLWDLAWDTPYSYMSPDDFSCELNRGSTENPLFLVNHWVNSVLDLPSEMNAIEVNTYEVLHARVVECMQTSGDFPNFVAVDYYERGDLFAVVDAINGV</sequence>
<evidence type="ECO:0000256" key="1">
    <source>
        <dbReference type="SAM" id="MobiDB-lite"/>
    </source>
</evidence>
<dbReference type="InterPro" id="IPR017946">
    <property type="entry name" value="PLC-like_Pdiesterase_TIM-brl"/>
</dbReference>
<evidence type="ECO:0000313" key="3">
    <source>
        <dbReference type="EMBL" id="WAS92204.1"/>
    </source>
</evidence>
<dbReference type="PROSITE" id="PS50007">
    <property type="entry name" value="PIPLC_X_DOMAIN"/>
    <property type="match status" value="1"/>
</dbReference>
<dbReference type="Pfam" id="PF26146">
    <property type="entry name" value="PI-PLC_X"/>
    <property type="match status" value="1"/>
</dbReference>
<dbReference type="Proteomes" id="UP001164459">
    <property type="component" value="Chromosome"/>
</dbReference>
<proteinExistence type="predicted"/>
<organism evidence="3 4">
    <name type="scientific">Nannocystis punicea</name>
    <dbReference type="NCBI Taxonomy" id="2995304"/>
    <lineage>
        <taxon>Bacteria</taxon>
        <taxon>Pseudomonadati</taxon>
        <taxon>Myxococcota</taxon>
        <taxon>Polyangia</taxon>
        <taxon>Nannocystales</taxon>
        <taxon>Nannocystaceae</taxon>
        <taxon>Nannocystis</taxon>
    </lineage>
</organism>
<protein>
    <submittedName>
        <fullName evidence="3">Uncharacterized protein</fullName>
    </submittedName>
</protein>
<accession>A0ABY7GYX7</accession>
<evidence type="ECO:0000256" key="2">
    <source>
        <dbReference type="SAM" id="SignalP"/>
    </source>
</evidence>
<keyword evidence="2" id="KW-0732">Signal</keyword>
<dbReference type="PANTHER" id="PTHR13593">
    <property type="match status" value="1"/>
</dbReference>